<evidence type="ECO:0000313" key="3">
    <source>
        <dbReference type="EMBL" id="AGO85763.1"/>
    </source>
</evidence>
<dbReference type="PANTHER" id="PTHR24189:SF50">
    <property type="entry name" value="ANKYRIN REPEAT AND SOCS BOX PROTEIN 2"/>
    <property type="match status" value="1"/>
</dbReference>
<reference evidence="3 4" key="1">
    <citation type="journal article" date="2013" name="Science">
        <title>Pandoraviruses: amoeba viruses with genomes up to 2.5 Mb reaching that of parasitic eukaryotes.</title>
        <authorList>
            <person name="Philippe N."/>
            <person name="Legendre M."/>
            <person name="Doutre G."/>
            <person name="Coute Y."/>
            <person name="Poirot O."/>
            <person name="Lescot M."/>
            <person name="Arslan D."/>
            <person name="Seltzer V."/>
            <person name="Bertaux L."/>
            <person name="Bruley C."/>
            <person name="Garin J."/>
            <person name="Claverie J.M."/>
            <person name="Abergel C."/>
        </authorList>
    </citation>
    <scope>NUCLEOTIDE SEQUENCE [LARGE SCALE GENOMIC DNA]</scope>
</reference>
<organism evidence="3 4">
    <name type="scientific">Pandoravirus salinus</name>
    <dbReference type="NCBI Taxonomy" id="1349410"/>
    <lineage>
        <taxon>Viruses</taxon>
        <taxon>Pandoravirus</taxon>
    </lineage>
</organism>
<keyword evidence="1" id="KW-0677">Repeat</keyword>
<dbReference type="Pfam" id="PF12796">
    <property type="entry name" value="Ank_2"/>
    <property type="match status" value="1"/>
</dbReference>
<evidence type="ECO:0000256" key="1">
    <source>
        <dbReference type="ARBA" id="ARBA00022737"/>
    </source>
</evidence>
<protein>
    <submittedName>
        <fullName evidence="3">Ankyrin repeat domain containing protein</fullName>
    </submittedName>
</protein>
<dbReference type="Gene3D" id="1.25.40.20">
    <property type="entry name" value="Ankyrin repeat-containing domain"/>
    <property type="match status" value="2"/>
</dbReference>
<keyword evidence="4" id="KW-1185">Reference proteome</keyword>
<dbReference type="RefSeq" id="YP_008438842.1">
    <property type="nucleotide sequence ID" value="NC_022098.1"/>
</dbReference>
<dbReference type="SUPFAM" id="SSF48403">
    <property type="entry name" value="Ankyrin repeat"/>
    <property type="match status" value="1"/>
</dbReference>
<dbReference type="PROSITE" id="PS50297">
    <property type="entry name" value="ANK_REP_REGION"/>
    <property type="match status" value="2"/>
</dbReference>
<sequence>MSSLEALLDGLRARLAESSQTDCTTPVHAVISNWKGTPHRQAKLIGKIKKRLDADPSIDINARNRDGATALHCLVNRRLNATARFLMERGADPLLTDNDGESPLTVAAKGIEGQQGVGTAMFLVWALAHVRCSGDDRGRAVDRLLNEHTLHRGNPKADASPSLVELAVTSKHDTEGFLALLLKCGALPNGMPGAKRTPLHLAVDARKPACALLLMDHGADVNAVSPADGATPLHLAVINEDAAMVLILLRRGADPSVRMASSVGSGNPAWCDKDASDLANNKKDHMLADTLRMWKSLAASQ</sequence>
<dbReference type="InterPro" id="IPR002110">
    <property type="entry name" value="Ankyrin_rpt"/>
</dbReference>
<proteinExistence type="predicted"/>
<dbReference type="KEGG" id="vg:16607550"/>
<keyword evidence="2" id="KW-0040">ANK repeat</keyword>
<dbReference type="GeneID" id="16607550"/>
<evidence type="ECO:0000256" key="2">
    <source>
        <dbReference type="ARBA" id="ARBA00023043"/>
    </source>
</evidence>
<dbReference type="SMART" id="SM00248">
    <property type="entry name" value="ANK"/>
    <property type="match status" value="3"/>
</dbReference>
<dbReference type="PROSITE" id="PS50088">
    <property type="entry name" value="ANK_REPEAT"/>
    <property type="match status" value="3"/>
</dbReference>
<dbReference type="PANTHER" id="PTHR24189">
    <property type="entry name" value="MYOTROPHIN"/>
    <property type="match status" value="1"/>
</dbReference>
<dbReference type="Pfam" id="PF13857">
    <property type="entry name" value="Ank_5"/>
    <property type="match status" value="1"/>
</dbReference>
<dbReference type="EMBL" id="KC977571">
    <property type="protein sequence ID" value="AGO85763.1"/>
    <property type="molecule type" value="Genomic_DNA"/>
</dbReference>
<name>S4VZG6_9VIRU</name>
<dbReference type="InterPro" id="IPR036770">
    <property type="entry name" value="Ankyrin_rpt-contain_sf"/>
</dbReference>
<evidence type="ECO:0000313" key="4">
    <source>
        <dbReference type="Proteomes" id="UP000204584"/>
    </source>
</evidence>
<gene>
    <name evidence="3" type="ORF">psal_cds_1363</name>
</gene>
<dbReference type="Proteomes" id="UP000204584">
    <property type="component" value="Segment"/>
</dbReference>
<dbReference type="InterPro" id="IPR050745">
    <property type="entry name" value="Multifunctional_regulatory"/>
</dbReference>
<accession>S4VZG6</accession>